<comment type="caution">
    <text evidence="11">The sequence shown here is derived from an EMBL/GenBank/DDBJ whole genome shotgun (WGS) entry which is preliminary data.</text>
</comment>
<evidence type="ECO:0000256" key="4">
    <source>
        <dbReference type="ARBA" id="ARBA00022694"/>
    </source>
</evidence>
<comment type="catalytic activity">
    <reaction evidence="8">
        <text>adenosine(34) in tRNA + H2O + H(+) = inosine(34) in tRNA + NH4(+)</text>
        <dbReference type="Rhea" id="RHEA:43168"/>
        <dbReference type="Rhea" id="RHEA-COMP:10373"/>
        <dbReference type="Rhea" id="RHEA-COMP:10374"/>
        <dbReference type="ChEBI" id="CHEBI:15377"/>
        <dbReference type="ChEBI" id="CHEBI:15378"/>
        <dbReference type="ChEBI" id="CHEBI:28938"/>
        <dbReference type="ChEBI" id="CHEBI:74411"/>
        <dbReference type="ChEBI" id="CHEBI:82852"/>
        <dbReference type="EC" id="3.5.4.33"/>
    </reaction>
</comment>
<feature type="region of interest" description="Disordered" evidence="9">
    <location>
        <begin position="1029"/>
        <end position="1102"/>
    </location>
</feature>
<evidence type="ECO:0000313" key="11">
    <source>
        <dbReference type="EMBL" id="CAD6339413.1"/>
    </source>
</evidence>
<feature type="compositionally biased region" description="Low complexity" evidence="9">
    <location>
        <begin position="728"/>
        <end position="738"/>
    </location>
</feature>
<feature type="region of interest" description="Disordered" evidence="9">
    <location>
        <begin position="725"/>
        <end position="801"/>
    </location>
</feature>
<feature type="region of interest" description="Disordered" evidence="9">
    <location>
        <begin position="385"/>
        <end position="413"/>
    </location>
</feature>
<dbReference type="CDD" id="cd01285">
    <property type="entry name" value="nucleoside_deaminase"/>
    <property type="match status" value="1"/>
</dbReference>
<comment type="cofactor">
    <cofactor evidence="1">
        <name>Zn(2+)</name>
        <dbReference type="ChEBI" id="CHEBI:29105"/>
    </cofactor>
</comment>
<feature type="region of interest" description="Disordered" evidence="9">
    <location>
        <begin position="467"/>
        <end position="508"/>
    </location>
</feature>
<feature type="compositionally biased region" description="Basic and acidic residues" evidence="9">
    <location>
        <begin position="258"/>
        <end position="282"/>
    </location>
</feature>
<sequence>MYSSYSAAAFALRAAKPSLHAHSSYSYFYYPPSPLCHRDDADEHRHRYHNELIPQSPYLAPRFLLDGCLLRHSAHLLLLSARLRPPPPPPHPYAPRCCRRRAPIRCCRDGGGGRQMAGQVCCQVEARGCRCCGSGAGRPDLRAVRRRLKAPECRWGSSGGGTLLRAGCVRRDVPRLVGRAMRQEVWEYEGGQWLHGRSSTECLDDWEEEDEDCGYGQLEVDGMRFSRRWEDDDVDDGDGHCRVCCRRKGLESYYSGEEVHSGRRRERSDLDEGRHGFRDSNRRQRQQSEYYDDEDDLDFTRRRQRWEGRNTMNFVSNDAVDTRNVETRRYCDDGREYNRRRERRDFNSDDVADVRRAGRYAEDVGGFDRRRESRDFEIDGKVEMRREGRRHGNDHRYVSQHQRRSEDTDGEDVSLLRSRHWNGKEIEYDEQDLADRRYYSGVRSQKSAGASSLHEDDSKRASNFRSTFNARHTGQKENSTSSVRWHDNVGQRTEQISEERDRRRSAVWSNDERDRYDYDDAQFVRVRDSRIGRQDDKFITEDDTRFTSTSKNTSILKHGSKHDQQAAVHEDGSRNSSQKIMEISEVQDNSTEQDSRAQRYHQEDRENYAKNTSSSVQNSVKMASDSRRQVDQHNEVNQNLVSVTDSRKNSENLNVTTDSSHNVSRASHSLRNYNEINQTDIDDSSTSLQNITHITRDKKRIVNQQVIHEADIDVQNITHVDISKVHASDTSTSRSSQSHLETRSDMNSSSSMDFINRTRSQEKEGYQNKISANDSAMVRGSQSHLETGLYDPFHSKPSTNIADNKRESQEQAELNIANASNAVVASTSGSHLQTRTDDPFQSPSAVAIGSMKEQIDFAKIHASDATVSSSQGPVTRNGNEVHKASTVHWSRERQGKNGQQITQVSNTEQDDEARSIFPESSQDTHHNMDLIWQQADTSRISEDKNIAGLLIESTEKASSMTNVDMGQQAATMGSYEQEVRSETTAGSSLPSGSSARQSVEESMLESAARLEKSSTFLVGRFVDELQKGVSDADVTSTKKNEKSIVEGIASSSPRSRTKGPADEMWDVQSTTSQETFKTANKEEGSSADGATNSASQTPKNESALARKVHKSLWAYVADIIRLGFIQRGDSHDSSHKSVNKSSSNNSQSTEGWLSSQERDNDGTKKKNGSTNAKHQQLIKLHGGEQESGVTSISNEEYLHTGTHGLQISETVIEPQVGRSEGDLLPTSSMGDLHISGERIKQSDVGELPKGNSIDDSTPTLLDITIGHLPEHKTATSRITTEGSGEFFTGKGMLAGSSSVTISEMEAGHSGDGADWIYDPSGAITPYHDPQTQAVMPHENTSTGILGPPVLPVGVSKRFEEKNVVQEAPQIIKTGGKDTELKRRMFQRNKQVLKDTFDEWEEAYQRDAEQRKADELFMREALLEAQRAADIWEVPVGAVLVQNGEIIARGCNLVEDLRDSTAHAEIVCIREASNKLKTWRLAGTTLYVTLEPCAMCAGAILQARIDTVVWGAPNKLLGADGSWVRLFPGDGQTNTLDSTNQSKAAGPVHPFHPKITIRRGVLSAECSEIMQQFFQLRRKKKPQSPPQAHRHGHHHPVKFFSKMHHMFGTIFCL</sequence>
<feature type="compositionally biased region" description="Low complexity" evidence="9">
    <location>
        <begin position="1139"/>
        <end position="1148"/>
    </location>
</feature>
<dbReference type="Pfam" id="PF00383">
    <property type="entry name" value="dCMP_cyt_deam_1"/>
    <property type="match status" value="1"/>
</dbReference>
<feature type="region of interest" description="Disordered" evidence="9">
    <location>
        <begin position="969"/>
        <end position="1000"/>
    </location>
</feature>
<dbReference type="InterPro" id="IPR016193">
    <property type="entry name" value="Cytidine_deaminase-like"/>
</dbReference>
<organism evidence="11 12">
    <name type="scientific">Miscanthus lutarioriparius</name>
    <dbReference type="NCBI Taxonomy" id="422564"/>
    <lineage>
        <taxon>Eukaryota</taxon>
        <taxon>Viridiplantae</taxon>
        <taxon>Streptophyta</taxon>
        <taxon>Embryophyta</taxon>
        <taxon>Tracheophyta</taxon>
        <taxon>Spermatophyta</taxon>
        <taxon>Magnoliopsida</taxon>
        <taxon>Liliopsida</taxon>
        <taxon>Poales</taxon>
        <taxon>Poaceae</taxon>
        <taxon>PACMAD clade</taxon>
        <taxon>Panicoideae</taxon>
        <taxon>Andropogonodae</taxon>
        <taxon>Andropogoneae</taxon>
        <taxon>Saccharinae</taxon>
        <taxon>Miscanthus</taxon>
    </lineage>
</organism>
<keyword evidence="4" id="KW-0819">tRNA processing</keyword>
<feature type="region of interest" description="Disordered" evidence="9">
    <location>
        <begin position="1129"/>
        <end position="1173"/>
    </location>
</feature>
<feature type="domain" description="CMP/dCMP-type deaminase" evidence="10">
    <location>
        <begin position="1411"/>
        <end position="1533"/>
    </location>
</feature>
<dbReference type="OrthoDB" id="408702at2759"/>
<gene>
    <name evidence="11" type="ORF">NCGR_LOCUS63511</name>
</gene>
<dbReference type="GO" id="GO:0009507">
    <property type="term" value="C:chloroplast"/>
    <property type="evidence" value="ECO:0007669"/>
    <property type="project" value="TreeGrafter"/>
</dbReference>
<evidence type="ECO:0000256" key="2">
    <source>
        <dbReference type="ARBA" id="ARBA00011738"/>
    </source>
</evidence>
<dbReference type="EC" id="3.5.4.33" evidence="3"/>
<feature type="compositionally biased region" description="Polar residues" evidence="9">
    <location>
        <begin position="896"/>
        <end position="907"/>
    </location>
</feature>
<evidence type="ECO:0000256" key="7">
    <source>
        <dbReference type="ARBA" id="ARBA00022833"/>
    </source>
</evidence>
<dbReference type="EMBL" id="CAJGYO010000019">
    <property type="protein sequence ID" value="CAD6339413.1"/>
    <property type="molecule type" value="Genomic_DNA"/>
</dbReference>
<evidence type="ECO:0000256" key="6">
    <source>
        <dbReference type="ARBA" id="ARBA00022801"/>
    </source>
</evidence>
<feature type="compositionally biased region" description="Polar residues" evidence="9">
    <location>
        <begin position="651"/>
        <end position="666"/>
    </location>
</feature>
<dbReference type="PANTHER" id="PTHR11079">
    <property type="entry name" value="CYTOSINE DEAMINASE FAMILY MEMBER"/>
    <property type="match status" value="1"/>
</dbReference>
<evidence type="ECO:0000256" key="3">
    <source>
        <dbReference type="ARBA" id="ARBA00012740"/>
    </source>
</evidence>
<dbReference type="Proteomes" id="UP000604825">
    <property type="component" value="Unassembled WGS sequence"/>
</dbReference>
<feature type="compositionally biased region" description="Polar residues" evidence="9">
    <location>
        <begin position="768"/>
        <end position="785"/>
    </location>
</feature>
<evidence type="ECO:0000259" key="10">
    <source>
        <dbReference type="PROSITE" id="PS51747"/>
    </source>
</evidence>
<accession>A0A811SDP5</accession>
<dbReference type="SUPFAM" id="SSF53927">
    <property type="entry name" value="Cytidine deaminase-like"/>
    <property type="match status" value="1"/>
</dbReference>
<keyword evidence="5" id="KW-0479">Metal-binding</keyword>
<dbReference type="InterPro" id="IPR002125">
    <property type="entry name" value="CMP_dCMP_dom"/>
</dbReference>
<feature type="compositionally biased region" description="Polar residues" evidence="9">
    <location>
        <begin position="982"/>
        <end position="997"/>
    </location>
</feature>
<evidence type="ECO:0000313" key="12">
    <source>
        <dbReference type="Proteomes" id="UP000604825"/>
    </source>
</evidence>
<dbReference type="GO" id="GO:0052717">
    <property type="term" value="F:tRNA-specific adenosine-34 deaminase activity"/>
    <property type="evidence" value="ECO:0007669"/>
    <property type="project" value="UniProtKB-EC"/>
</dbReference>
<feature type="compositionally biased region" description="Polar residues" evidence="9">
    <location>
        <begin position="467"/>
        <end position="483"/>
    </location>
</feature>
<feature type="compositionally biased region" description="Basic and acidic residues" evidence="9">
    <location>
        <begin position="624"/>
        <end position="634"/>
    </location>
</feature>
<protein>
    <recommendedName>
        <fullName evidence="3">tRNA(adenine(34)) deaminase</fullName>
        <ecNumber evidence="3">3.5.4.33</ecNumber>
    </recommendedName>
</protein>
<dbReference type="GO" id="GO:0002100">
    <property type="term" value="P:tRNA wobble adenosine to inosine editing"/>
    <property type="evidence" value="ECO:0007669"/>
    <property type="project" value="InterPro"/>
</dbReference>
<keyword evidence="6" id="KW-0378">Hydrolase</keyword>
<evidence type="ECO:0000256" key="1">
    <source>
        <dbReference type="ARBA" id="ARBA00001947"/>
    </source>
</evidence>
<feature type="region of interest" description="Disordered" evidence="9">
    <location>
        <begin position="258"/>
        <end position="294"/>
    </location>
</feature>
<feature type="compositionally biased region" description="Polar residues" evidence="9">
    <location>
        <begin position="1088"/>
        <end position="1100"/>
    </location>
</feature>
<feature type="compositionally biased region" description="Basic and acidic residues" evidence="9">
    <location>
        <begin position="593"/>
        <end position="608"/>
    </location>
</feature>
<feature type="compositionally biased region" description="Basic and acidic residues" evidence="9">
    <location>
        <begin position="484"/>
        <end position="508"/>
    </location>
</feature>
<feature type="compositionally biased region" description="Polar residues" evidence="9">
    <location>
        <begin position="609"/>
        <end position="621"/>
    </location>
</feature>
<dbReference type="GO" id="GO:0046872">
    <property type="term" value="F:metal ion binding"/>
    <property type="evidence" value="ECO:0007669"/>
    <property type="project" value="UniProtKB-KW"/>
</dbReference>
<dbReference type="FunFam" id="3.40.140.10:FF:000005">
    <property type="entry name" value="tRNA-specific adenosine deaminase"/>
    <property type="match status" value="1"/>
</dbReference>
<feature type="region of interest" description="Disordered" evidence="9">
    <location>
        <begin position="547"/>
        <end position="666"/>
    </location>
</feature>
<feature type="compositionally biased region" description="Polar residues" evidence="9">
    <location>
        <begin position="635"/>
        <end position="644"/>
    </location>
</feature>
<evidence type="ECO:0000256" key="5">
    <source>
        <dbReference type="ARBA" id="ARBA00022723"/>
    </source>
</evidence>
<dbReference type="PROSITE" id="PS51747">
    <property type="entry name" value="CYT_DCMP_DEAMINASES_2"/>
    <property type="match status" value="1"/>
</dbReference>
<name>A0A811SDP5_9POAL</name>
<dbReference type="Gene3D" id="3.40.140.10">
    <property type="entry name" value="Cytidine Deaminase, domain 2"/>
    <property type="match status" value="1"/>
</dbReference>
<evidence type="ECO:0000256" key="9">
    <source>
        <dbReference type="SAM" id="MobiDB-lite"/>
    </source>
</evidence>
<feature type="compositionally biased region" description="Basic and acidic residues" evidence="9">
    <location>
        <begin position="561"/>
        <end position="573"/>
    </location>
</feature>
<comment type="subunit">
    <text evidence="2">Homodimer.</text>
</comment>
<evidence type="ECO:0000256" key="8">
    <source>
        <dbReference type="ARBA" id="ARBA00048045"/>
    </source>
</evidence>
<feature type="region of interest" description="Disordered" evidence="9">
    <location>
        <begin position="889"/>
        <end position="912"/>
    </location>
</feature>
<dbReference type="InterPro" id="IPR028883">
    <property type="entry name" value="tRNA_aden_deaminase"/>
</dbReference>
<keyword evidence="7" id="KW-0862">Zinc</keyword>
<keyword evidence="12" id="KW-1185">Reference proteome</keyword>
<feature type="compositionally biased region" description="Basic and acidic residues" evidence="9">
    <location>
        <begin position="385"/>
        <end position="407"/>
    </location>
</feature>
<feature type="compositionally biased region" description="Polar residues" evidence="9">
    <location>
        <begin position="1067"/>
        <end position="1078"/>
    </location>
</feature>
<dbReference type="PANTHER" id="PTHR11079:SF179">
    <property type="entry name" value="TRNA(ADENINE(34)) DEAMINASE, CHLOROPLASTIC"/>
    <property type="match status" value="1"/>
</dbReference>
<proteinExistence type="inferred from homology"/>
<reference evidence="11" key="1">
    <citation type="submission" date="2020-10" db="EMBL/GenBank/DDBJ databases">
        <authorList>
            <person name="Han B."/>
            <person name="Lu T."/>
            <person name="Zhao Q."/>
            <person name="Huang X."/>
            <person name="Zhao Y."/>
        </authorList>
    </citation>
    <scope>NUCLEOTIDE SEQUENCE</scope>
</reference>
<dbReference type="HAMAP" id="MF_00972">
    <property type="entry name" value="tRNA_aden_deaminase"/>
    <property type="match status" value="1"/>
</dbReference>